<dbReference type="GO" id="GO:0008610">
    <property type="term" value="P:lipid biosynthetic process"/>
    <property type="evidence" value="ECO:0007669"/>
    <property type="project" value="InterPro"/>
</dbReference>
<dbReference type="Proteomes" id="UP000290288">
    <property type="component" value="Unassembled WGS sequence"/>
</dbReference>
<gene>
    <name evidence="5" type="ORF">EST38_g1894</name>
</gene>
<accession>A0A4Q2DV12</accession>
<comment type="caution">
    <text evidence="5">The sequence shown here is derived from an EMBL/GenBank/DDBJ whole genome shotgun (WGS) entry which is preliminary data.</text>
</comment>
<keyword evidence="6" id="KW-1185">Reference proteome</keyword>
<organism evidence="5 6">
    <name type="scientific">Candolleomyces aberdarensis</name>
    <dbReference type="NCBI Taxonomy" id="2316362"/>
    <lineage>
        <taxon>Eukaryota</taxon>
        <taxon>Fungi</taxon>
        <taxon>Dikarya</taxon>
        <taxon>Basidiomycota</taxon>
        <taxon>Agaricomycotina</taxon>
        <taxon>Agaricomycetes</taxon>
        <taxon>Agaricomycetidae</taxon>
        <taxon>Agaricales</taxon>
        <taxon>Agaricineae</taxon>
        <taxon>Psathyrellaceae</taxon>
        <taxon>Candolleomyces</taxon>
    </lineage>
</organism>
<evidence type="ECO:0000256" key="3">
    <source>
        <dbReference type="SAM" id="Phobius"/>
    </source>
</evidence>
<dbReference type="GO" id="GO:0016491">
    <property type="term" value="F:oxidoreductase activity"/>
    <property type="evidence" value="ECO:0007669"/>
    <property type="project" value="InterPro"/>
</dbReference>
<comment type="similarity">
    <text evidence="1">Belongs to the CNOT9 family.</text>
</comment>
<keyword evidence="3" id="KW-0472">Membrane</keyword>
<reference evidence="5 6" key="1">
    <citation type="submission" date="2019-01" db="EMBL/GenBank/DDBJ databases">
        <title>Draft genome sequence of Psathyrella aberdarensis IHI B618.</title>
        <authorList>
            <person name="Buettner E."/>
            <person name="Kellner H."/>
        </authorList>
    </citation>
    <scope>NUCLEOTIDE SEQUENCE [LARGE SCALE GENOMIC DNA]</scope>
    <source>
        <strain evidence="5 6">IHI B618</strain>
    </source>
</reference>
<dbReference type="InterPro" id="IPR007216">
    <property type="entry name" value="CNOT9"/>
</dbReference>
<feature type="compositionally biased region" description="Polar residues" evidence="2">
    <location>
        <begin position="26"/>
        <end position="41"/>
    </location>
</feature>
<dbReference type="Pfam" id="PF04078">
    <property type="entry name" value="Rcd1"/>
    <property type="match status" value="1"/>
</dbReference>
<dbReference type="InterPro" id="IPR006694">
    <property type="entry name" value="Fatty_acid_hydroxylase"/>
</dbReference>
<dbReference type="GO" id="GO:0030014">
    <property type="term" value="C:CCR4-NOT complex"/>
    <property type="evidence" value="ECO:0007669"/>
    <property type="project" value="InterPro"/>
</dbReference>
<feature type="transmembrane region" description="Helical" evidence="3">
    <location>
        <begin position="317"/>
        <end position="337"/>
    </location>
</feature>
<dbReference type="GO" id="GO:0006402">
    <property type="term" value="P:mRNA catabolic process"/>
    <property type="evidence" value="ECO:0007669"/>
    <property type="project" value="InterPro"/>
</dbReference>
<evidence type="ECO:0000259" key="4">
    <source>
        <dbReference type="Pfam" id="PF04116"/>
    </source>
</evidence>
<feature type="transmembrane region" description="Helical" evidence="3">
    <location>
        <begin position="367"/>
        <end position="386"/>
    </location>
</feature>
<dbReference type="SUPFAM" id="SSF48371">
    <property type="entry name" value="ARM repeat"/>
    <property type="match status" value="1"/>
</dbReference>
<feature type="region of interest" description="Disordered" evidence="2">
    <location>
        <begin position="1"/>
        <end position="41"/>
    </location>
</feature>
<name>A0A4Q2DV12_9AGAR</name>
<dbReference type="OrthoDB" id="1183224at2759"/>
<dbReference type="InterPro" id="IPR011989">
    <property type="entry name" value="ARM-like"/>
</dbReference>
<evidence type="ECO:0000256" key="1">
    <source>
        <dbReference type="ARBA" id="ARBA00006385"/>
    </source>
</evidence>
<evidence type="ECO:0000256" key="2">
    <source>
        <dbReference type="SAM" id="MobiDB-lite"/>
    </source>
</evidence>
<protein>
    <recommendedName>
        <fullName evidence="4">Fatty acid hydroxylase domain-containing protein</fullName>
    </recommendedName>
</protein>
<dbReference type="GO" id="GO:0005506">
    <property type="term" value="F:iron ion binding"/>
    <property type="evidence" value="ECO:0007669"/>
    <property type="project" value="InterPro"/>
</dbReference>
<feature type="domain" description="Fatty acid hydroxylase" evidence="4">
    <location>
        <begin position="440"/>
        <end position="575"/>
    </location>
</feature>
<keyword evidence="3" id="KW-0812">Transmembrane</keyword>
<keyword evidence="3" id="KW-1133">Transmembrane helix</keyword>
<feature type="transmembrane region" description="Helical" evidence="3">
    <location>
        <begin position="429"/>
        <end position="453"/>
    </location>
</feature>
<dbReference type="EMBL" id="SDEE01000028">
    <property type="protein sequence ID" value="RXW23983.1"/>
    <property type="molecule type" value="Genomic_DNA"/>
</dbReference>
<dbReference type="FunFam" id="1.25.10.10:FF:000014">
    <property type="entry name" value="Cell differentiation protein RCD1"/>
    <property type="match status" value="1"/>
</dbReference>
<evidence type="ECO:0000313" key="5">
    <source>
        <dbReference type="EMBL" id="RXW23983.1"/>
    </source>
</evidence>
<dbReference type="AlphaFoldDB" id="A0A4Q2DV12"/>
<sequence>MAGNYARSHQPFSETPPLSTLPHAIPQSQFTPGPAPTTSVQEDGKIYGLVIDLLDPNTRESALLELSKKREQYDDLALVLWHSFGIMPALLQEIVSVYPLLSPPNLTAHASNRVCNALALLQCVASHSETRQLFLSAHIPLFLYPFLNTTSKTRPFEYLRLTSLGVIGALVKQNDNSSVIHFLLSTEIIPLCLRIMETGSELSKTVAIFIVQKILLDETGLTYICHTYERFYAVGTVLSNMVNQLVETQAVRLLKHVVRCYLRLSDNLRAREALRACLPEPLRDQTFSTLLKGDMSTYIPWYATEKPLLIDGIPDHYLALAAPVVAYWSLSLFFHFLDTRDWKVLDKYRLHPSSEVASRNLVSRSTVVYAVFFQHIIQTVLGLYWLTAEAPTRVPNSVAVHRIASTLHTPAELLGLNDPVLLLSVSEFIYWWAIPALQLLLSMFIIDTWQYFLHRAMHVNKFLYRHLHSWHHRLYVPYAFGSLYNHPVEGFFLDTLGTAVAEWCTGLTTRQAMVLFTISTLKTVDDHCGYNFPWDPLQLMSGNNADYHDIHHQIIGIKSNFAQPFFVHWDTLLGTRMTRQDIELRRKGLKNKTN</sequence>
<proteinExistence type="inferred from homology"/>
<dbReference type="STRING" id="2316362.A0A4Q2DV12"/>
<dbReference type="Gene3D" id="1.25.10.10">
    <property type="entry name" value="Leucine-rich Repeat Variant"/>
    <property type="match status" value="1"/>
</dbReference>
<dbReference type="Pfam" id="PF04116">
    <property type="entry name" value="FA_hydroxylase"/>
    <property type="match status" value="1"/>
</dbReference>
<evidence type="ECO:0000313" key="6">
    <source>
        <dbReference type="Proteomes" id="UP000290288"/>
    </source>
</evidence>
<dbReference type="PANTHER" id="PTHR12262">
    <property type="entry name" value="CCR4-NOT TRANSCRIPTION COMPLEX SUBUNIT 9"/>
    <property type="match status" value="1"/>
</dbReference>
<dbReference type="InterPro" id="IPR016024">
    <property type="entry name" value="ARM-type_fold"/>
</dbReference>